<name>A0ACB8UET0_9APHY</name>
<gene>
    <name evidence="1" type="ORF">BDY19DRAFT_512261</name>
</gene>
<sequence>MEDIALDPDIGPELMALLTQKVKTTREALNASLKDNTALREEIAKLREERDARFPKQEFADVQLTNVTCRIGQCKSKDEVESLRTQLTETTEKLEATEQVLEETNADLTNIKQKYERAKERYHECQETIQELQEQLRQITASIIFNALVRPLMVAHRINPTTSGLCSPACPPICPRLPCPK</sequence>
<reference evidence="1" key="1">
    <citation type="journal article" date="2021" name="Environ. Microbiol.">
        <title>Gene family expansions and transcriptome signatures uncover fungal adaptations to wood decay.</title>
        <authorList>
            <person name="Hage H."/>
            <person name="Miyauchi S."/>
            <person name="Viragh M."/>
            <person name="Drula E."/>
            <person name="Min B."/>
            <person name="Chaduli D."/>
            <person name="Navarro D."/>
            <person name="Favel A."/>
            <person name="Norest M."/>
            <person name="Lesage-Meessen L."/>
            <person name="Balint B."/>
            <person name="Merenyi Z."/>
            <person name="de Eugenio L."/>
            <person name="Morin E."/>
            <person name="Martinez A.T."/>
            <person name="Baldrian P."/>
            <person name="Stursova M."/>
            <person name="Martinez M.J."/>
            <person name="Novotny C."/>
            <person name="Magnuson J.K."/>
            <person name="Spatafora J.W."/>
            <person name="Maurice S."/>
            <person name="Pangilinan J."/>
            <person name="Andreopoulos W."/>
            <person name="LaButti K."/>
            <person name="Hundley H."/>
            <person name="Na H."/>
            <person name="Kuo A."/>
            <person name="Barry K."/>
            <person name="Lipzen A."/>
            <person name="Henrissat B."/>
            <person name="Riley R."/>
            <person name="Ahrendt S."/>
            <person name="Nagy L.G."/>
            <person name="Grigoriev I.V."/>
            <person name="Martin F."/>
            <person name="Rosso M.N."/>
        </authorList>
    </citation>
    <scope>NUCLEOTIDE SEQUENCE</scope>
    <source>
        <strain evidence="1">CBS 384.51</strain>
    </source>
</reference>
<dbReference type="Proteomes" id="UP001055072">
    <property type="component" value="Unassembled WGS sequence"/>
</dbReference>
<evidence type="ECO:0000313" key="2">
    <source>
        <dbReference type="Proteomes" id="UP001055072"/>
    </source>
</evidence>
<organism evidence="1 2">
    <name type="scientific">Irpex rosettiformis</name>
    <dbReference type="NCBI Taxonomy" id="378272"/>
    <lineage>
        <taxon>Eukaryota</taxon>
        <taxon>Fungi</taxon>
        <taxon>Dikarya</taxon>
        <taxon>Basidiomycota</taxon>
        <taxon>Agaricomycotina</taxon>
        <taxon>Agaricomycetes</taxon>
        <taxon>Polyporales</taxon>
        <taxon>Irpicaceae</taxon>
        <taxon>Irpex</taxon>
    </lineage>
</organism>
<evidence type="ECO:0000313" key="1">
    <source>
        <dbReference type="EMBL" id="KAI0092867.1"/>
    </source>
</evidence>
<dbReference type="EMBL" id="MU274903">
    <property type="protein sequence ID" value="KAI0092867.1"/>
    <property type="molecule type" value="Genomic_DNA"/>
</dbReference>
<comment type="caution">
    <text evidence="1">The sequence shown here is derived from an EMBL/GenBank/DDBJ whole genome shotgun (WGS) entry which is preliminary data.</text>
</comment>
<accession>A0ACB8UET0</accession>
<protein>
    <submittedName>
        <fullName evidence="1">Uncharacterized protein</fullName>
    </submittedName>
</protein>
<proteinExistence type="predicted"/>
<keyword evidence="2" id="KW-1185">Reference proteome</keyword>